<protein>
    <submittedName>
        <fullName evidence="2">DUF1902 domain-containing protein</fullName>
    </submittedName>
</protein>
<reference evidence="3 5" key="4">
    <citation type="journal article" date="2023" name="FEMS Microbes">
        <title>Whole genomes of deep-sea sponge-associated bacteria exhibit high novel natural product potential.</title>
        <authorList>
            <person name="Hesketh-Best P.J."/>
            <person name="January G.G."/>
            <person name="Koch M.J."/>
            <person name="Warburton P.J."/>
            <person name="Howell K.L."/>
            <person name="Upton M."/>
        </authorList>
    </citation>
    <scope>NUCLEOTIDE SEQUENCE [LARGE SCALE GENOMIC DNA]</scope>
    <source>
        <strain evidence="3 5">PC206-O</strain>
    </source>
</reference>
<dbReference type="EMBL" id="JAMYEC010000001">
    <property type="protein sequence ID" value="MDX2333716.1"/>
    <property type="molecule type" value="Genomic_DNA"/>
</dbReference>
<dbReference type="Proteomes" id="UP000197050">
    <property type="component" value="Chromosome"/>
</dbReference>
<reference evidence="3" key="3">
    <citation type="submission" date="2022-06" db="EMBL/GenBank/DDBJ databases">
        <authorList>
            <person name="Hesketh-Best P.J."/>
            <person name="Koch M.J."/>
        </authorList>
    </citation>
    <scope>NUCLEOTIDE SEQUENCE</scope>
    <source>
        <strain evidence="3">PC206-O</strain>
    </source>
</reference>
<accession>A0A1Z3U4K2</accession>
<feature type="domain" description="DUF1902" evidence="1">
    <location>
        <begin position="5"/>
        <end position="64"/>
    </location>
</feature>
<gene>
    <name evidence="2" type="ORF">CEP68_01055</name>
    <name evidence="3" type="ORF">NJD11_02015</name>
</gene>
<reference evidence="2" key="2">
    <citation type="submission" date="2017-12" db="EMBL/GenBank/DDBJ databases">
        <title>FDA dAtabase for Regulatory Grade micrObial Sequences (FDA-ARGOS): Supporting development and validation of Infectious Disease Dx tests.</title>
        <authorList>
            <person name="Campos J."/>
            <person name="Goldberg B."/>
            <person name="Tallon L."/>
            <person name="Sadzewicz L."/>
            <person name="Sengamalay N."/>
            <person name="Ott S."/>
            <person name="Godinez A."/>
            <person name="Nagaraj S."/>
            <person name="Vavikolanu K."/>
            <person name="Vyas G."/>
            <person name="Nadendla S."/>
            <person name="Aluvathingal J."/>
            <person name="Geyer C."/>
            <person name="Nandy P."/>
            <person name="Hobson J."/>
            <person name="Sichtig H."/>
        </authorList>
    </citation>
    <scope>NUCLEOTIDE SEQUENCE</scope>
    <source>
        <strain evidence="2">FDAARGOS_289</strain>
    </source>
</reference>
<dbReference type="InterPro" id="IPR015066">
    <property type="entry name" value="DUF1902"/>
</dbReference>
<name>A0A1Z3U4K2_BREVE</name>
<sequence length="74" mass="8047">MAEEFYVKAIWDPEAGVWCSESNIVGLVLETATLGEFENLARHFAPELLAENLGIHGEVPVRFEAVGGFDVIAA</sequence>
<dbReference type="EMBL" id="CP022048">
    <property type="protein sequence ID" value="ASE38209.1"/>
    <property type="molecule type" value="Genomic_DNA"/>
</dbReference>
<evidence type="ECO:0000313" key="3">
    <source>
        <dbReference type="EMBL" id="MDX2333716.1"/>
    </source>
</evidence>
<dbReference type="Pfam" id="PF08972">
    <property type="entry name" value="DUF1902"/>
    <property type="match status" value="1"/>
</dbReference>
<dbReference type="AlphaFoldDB" id="A0A1Z3U4K2"/>
<dbReference type="KEGG" id="bvc:CEP68_01055"/>
<evidence type="ECO:0000313" key="4">
    <source>
        <dbReference type="Proteomes" id="UP000197050"/>
    </source>
</evidence>
<reference evidence="4" key="1">
    <citation type="submission" date="2017-06" db="EMBL/GenBank/DDBJ databases">
        <title>FDA dAtabase for Regulatory Grade micrObial Sequences (FDA-ARGOS): Supporting development and validation of Infectious Disease Dx tests.</title>
        <authorList>
            <person name="Minogue T."/>
            <person name="Wolcott M."/>
            <person name="Wasieloski L."/>
            <person name="Aguilar W."/>
            <person name="Moore D."/>
            <person name="Tallon L."/>
            <person name="Sadzewicz L."/>
            <person name="Sengamalay N."/>
            <person name="Ott S."/>
            <person name="Godinez A."/>
            <person name="Nagaraj S."/>
            <person name="Nadendla S."/>
            <person name="Geyer C."/>
            <person name="Sichtig H."/>
        </authorList>
    </citation>
    <scope>NUCLEOTIDE SEQUENCE [LARGE SCALE GENOMIC DNA]</scope>
    <source>
        <strain evidence="4">FDAARGOS_289</strain>
    </source>
</reference>
<dbReference type="RefSeq" id="WP_066551253.1">
    <property type="nucleotide sequence ID" value="NZ_CP022048.2"/>
</dbReference>
<dbReference type="GeneID" id="34015220"/>
<evidence type="ECO:0000313" key="2">
    <source>
        <dbReference type="EMBL" id="ASE38209.1"/>
    </source>
</evidence>
<evidence type="ECO:0000313" key="5">
    <source>
        <dbReference type="Proteomes" id="UP001272940"/>
    </source>
</evidence>
<dbReference type="Gene3D" id="3.30.2390.10">
    <property type="entry name" value="TTHA1013-like"/>
    <property type="match status" value="1"/>
</dbReference>
<dbReference type="Proteomes" id="UP001272940">
    <property type="component" value="Unassembled WGS sequence"/>
</dbReference>
<keyword evidence="5" id="KW-1185">Reference proteome</keyword>
<proteinExistence type="predicted"/>
<evidence type="ECO:0000259" key="1">
    <source>
        <dbReference type="Pfam" id="PF08972"/>
    </source>
</evidence>
<organism evidence="2 4">
    <name type="scientific">Brevundimonas vesicularis</name>
    <name type="common">Pseudomonas vesicularis</name>
    <dbReference type="NCBI Taxonomy" id="41276"/>
    <lineage>
        <taxon>Bacteria</taxon>
        <taxon>Pseudomonadati</taxon>
        <taxon>Pseudomonadota</taxon>
        <taxon>Alphaproteobacteria</taxon>
        <taxon>Caulobacterales</taxon>
        <taxon>Caulobacteraceae</taxon>
        <taxon>Brevundimonas</taxon>
    </lineage>
</organism>